<keyword evidence="4" id="KW-0256">Endoplasmic reticulum</keyword>
<feature type="region of interest" description="Disordered" evidence="7">
    <location>
        <begin position="66"/>
        <end position="100"/>
    </location>
</feature>
<feature type="region of interest" description="Disordered" evidence="7">
    <location>
        <begin position="1"/>
        <end position="23"/>
    </location>
</feature>
<evidence type="ECO:0000256" key="6">
    <source>
        <dbReference type="ARBA" id="ARBA00023136"/>
    </source>
</evidence>
<dbReference type="AlphaFoldDB" id="A0AAV6WMW9"/>
<evidence type="ECO:0000313" key="9">
    <source>
        <dbReference type="EMBL" id="KAG8370220.1"/>
    </source>
</evidence>
<dbReference type="PANTHER" id="PTHR10868:SF1">
    <property type="entry name" value="SIGMA NON-OPIOID INTRACELLULAR RECEPTOR 1"/>
    <property type="match status" value="1"/>
</dbReference>
<evidence type="ECO:0000256" key="5">
    <source>
        <dbReference type="ARBA" id="ARBA00022989"/>
    </source>
</evidence>
<reference evidence="9" key="1">
    <citation type="submission" date="2019-10" db="EMBL/GenBank/DDBJ databases">
        <authorList>
            <person name="Zhang R."/>
            <person name="Pan Y."/>
            <person name="Wang J."/>
            <person name="Ma R."/>
            <person name="Yu S."/>
        </authorList>
    </citation>
    <scope>NUCLEOTIDE SEQUENCE</scope>
    <source>
        <strain evidence="9">LA-IB0</strain>
        <tissue evidence="9">Leaf</tissue>
    </source>
</reference>
<feature type="compositionally biased region" description="Polar residues" evidence="7">
    <location>
        <begin position="1"/>
        <end position="20"/>
    </location>
</feature>
<comment type="similarity">
    <text evidence="2">Belongs to the ERG2 family.</text>
</comment>
<evidence type="ECO:0000256" key="1">
    <source>
        <dbReference type="ARBA" id="ARBA00004586"/>
    </source>
</evidence>
<evidence type="ECO:0000256" key="2">
    <source>
        <dbReference type="ARBA" id="ARBA00007141"/>
    </source>
</evidence>
<proteinExistence type="inferred from homology"/>
<dbReference type="Proteomes" id="UP000826271">
    <property type="component" value="Unassembled WGS sequence"/>
</dbReference>
<evidence type="ECO:0000256" key="7">
    <source>
        <dbReference type="SAM" id="MobiDB-lite"/>
    </source>
</evidence>
<dbReference type="InterPro" id="IPR006716">
    <property type="entry name" value="ERG2_sigma1_rcpt-like"/>
</dbReference>
<keyword evidence="6 8" id="KW-0472">Membrane</keyword>
<dbReference type="EMBL" id="WHWC01000014">
    <property type="protein sequence ID" value="KAG8370220.1"/>
    <property type="molecule type" value="Genomic_DNA"/>
</dbReference>
<evidence type="ECO:0000313" key="10">
    <source>
        <dbReference type="Proteomes" id="UP000826271"/>
    </source>
</evidence>
<gene>
    <name evidence="9" type="ORF">BUALT_Bualt14G0094400</name>
</gene>
<name>A0AAV6WMW9_9LAMI</name>
<keyword evidence="3 8" id="KW-0812">Transmembrane</keyword>
<accession>A0AAV6WMW9</accession>
<feature type="transmembrane region" description="Helical" evidence="8">
    <location>
        <begin position="130"/>
        <end position="151"/>
    </location>
</feature>
<sequence length="340" mass="38064">MKTVILTPNSSVKSTATMDSHPSETRDSFYFPGCKKDANCKCEICIASINATLDLMPQSIHRSSLTKLSSSRPVRSPVSFPSSDDDLSTPKTKGPIRPLAVSPPLHSTARVKFEEKVKRRKRGLGCGGSVVRLILGLILVFGLEFGLSWVVCGVMNPRFSMDVVRSFGEKSRDLESLNSRFMFLKNGLEGLVGEKDGLLLNSKCVLYESMAEEVSIWGWPLQASGLLTAEYSSRSFTILSGRVSEWSSGEAKYIVLKANSSWEQGKWSSSVVQFDPNTWILEYRQSFLVGNPRLFSAAAEFLKFRLTREFEKMKQEFWVIHSFGSQYFDFTRESSIPIPT</sequence>
<keyword evidence="5 8" id="KW-1133">Transmembrane helix</keyword>
<dbReference type="Pfam" id="PF04622">
    <property type="entry name" value="ERG2_Sigma1R"/>
    <property type="match status" value="1"/>
</dbReference>
<comment type="subcellular location">
    <subcellularLocation>
        <location evidence="1">Endoplasmic reticulum membrane</location>
    </subcellularLocation>
</comment>
<evidence type="ECO:0000256" key="4">
    <source>
        <dbReference type="ARBA" id="ARBA00022824"/>
    </source>
</evidence>
<comment type="caution">
    <text evidence="9">The sequence shown here is derived from an EMBL/GenBank/DDBJ whole genome shotgun (WGS) entry which is preliminary data.</text>
</comment>
<dbReference type="GO" id="GO:0005789">
    <property type="term" value="C:endoplasmic reticulum membrane"/>
    <property type="evidence" value="ECO:0007669"/>
    <property type="project" value="UniProtKB-SubCell"/>
</dbReference>
<keyword evidence="10" id="KW-1185">Reference proteome</keyword>
<evidence type="ECO:0000256" key="8">
    <source>
        <dbReference type="SAM" id="Phobius"/>
    </source>
</evidence>
<feature type="compositionally biased region" description="Low complexity" evidence="7">
    <location>
        <begin position="68"/>
        <end position="82"/>
    </location>
</feature>
<protein>
    <recommendedName>
        <fullName evidence="11">C-8 sterol isomerase</fullName>
    </recommendedName>
</protein>
<evidence type="ECO:0000256" key="3">
    <source>
        <dbReference type="ARBA" id="ARBA00022692"/>
    </source>
</evidence>
<dbReference type="PANTHER" id="PTHR10868">
    <property type="entry name" value="SIGMA 1-TYPE OPIOID RECEPTOR-RELATED"/>
    <property type="match status" value="1"/>
</dbReference>
<evidence type="ECO:0008006" key="11">
    <source>
        <dbReference type="Google" id="ProtNLM"/>
    </source>
</evidence>
<organism evidence="9 10">
    <name type="scientific">Buddleja alternifolia</name>
    <dbReference type="NCBI Taxonomy" id="168488"/>
    <lineage>
        <taxon>Eukaryota</taxon>
        <taxon>Viridiplantae</taxon>
        <taxon>Streptophyta</taxon>
        <taxon>Embryophyta</taxon>
        <taxon>Tracheophyta</taxon>
        <taxon>Spermatophyta</taxon>
        <taxon>Magnoliopsida</taxon>
        <taxon>eudicotyledons</taxon>
        <taxon>Gunneridae</taxon>
        <taxon>Pentapetalae</taxon>
        <taxon>asterids</taxon>
        <taxon>lamiids</taxon>
        <taxon>Lamiales</taxon>
        <taxon>Scrophulariaceae</taxon>
        <taxon>Buddlejeae</taxon>
        <taxon>Buddleja</taxon>
    </lineage>
</organism>